<dbReference type="InterPro" id="IPR017926">
    <property type="entry name" value="GATASE"/>
</dbReference>
<evidence type="ECO:0000313" key="3">
    <source>
        <dbReference type="Proteomes" id="UP000076577"/>
    </source>
</evidence>
<dbReference type="GO" id="GO:0005829">
    <property type="term" value="C:cytosol"/>
    <property type="evidence" value="ECO:0007669"/>
    <property type="project" value="TreeGrafter"/>
</dbReference>
<comment type="caution">
    <text evidence="2">The sequence shown here is derived from an EMBL/GenBank/DDBJ whole genome shotgun (WGS) entry which is preliminary data.</text>
</comment>
<keyword evidence="3" id="KW-1185">Reference proteome</keyword>
<feature type="domain" description="Glutamine amidotransferase" evidence="1">
    <location>
        <begin position="36"/>
        <end position="196"/>
    </location>
</feature>
<dbReference type="InterPro" id="IPR029062">
    <property type="entry name" value="Class_I_gatase-like"/>
</dbReference>
<keyword evidence="2" id="KW-0436">Ligase</keyword>
<dbReference type="PANTHER" id="PTHR42695">
    <property type="entry name" value="GLUTAMINE AMIDOTRANSFERASE YLR126C-RELATED"/>
    <property type="match status" value="1"/>
</dbReference>
<dbReference type="RefSeq" id="WP_068000943.1">
    <property type="nucleotide sequence ID" value="NZ_FOFM01000004.1"/>
</dbReference>
<dbReference type="SUPFAM" id="SSF52317">
    <property type="entry name" value="Class I glutamine amidotransferase-like"/>
    <property type="match status" value="1"/>
</dbReference>
<dbReference type="Proteomes" id="UP000076577">
    <property type="component" value="Unassembled WGS sequence"/>
</dbReference>
<accession>A0A166B1F9</accession>
<sequence length="246" mass="27120">MKPFLILQLRPETDASDGEYLAILAKSGLKAHQTHRVRLDQLQKPPQIDLGQYSGVILGGGPGCVSDPHEKKSLIDQRCESAALALMPDVVRTDFPLLGCCYGIGILGHFLGGEVSKAKYGEKPAAVTCTLTQEGRSDPLLSTMPTSFKTYVCHKEALQDLPPNCIHLASSPACPFQIIRHGKNVYATQFHPELDSAGLEVRLNVYKDHSYFKPSEIKDLLASARREDVTAPAHMLRNFVVRYTQH</sequence>
<dbReference type="EC" id="6.3.5.2" evidence="2"/>
<proteinExistence type="predicted"/>
<dbReference type="AlphaFoldDB" id="A0A166B1F9"/>
<evidence type="ECO:0000313" key="2">
    <source>
        <dbReference type="EMBL" id="KZL21811.1"/>
    </source>
</evidence>
<dbReference type="PANTHER" id="PTHR42695:SF5">
    <property type="entry name" value="GLUTAMINE AMIDOTRANSFERASE YLR126C-RELATED"/>
    <property type="match status" value="1"/>
</dbReference>
<evidence type="ECO:0000259" key="1">
    <source>
        <dbReference type="Pfam" id="PF00117"/>
    </source>
</evidence>
<dbReference type="InterPro" id="IPR044992">
    <property type="entry name" value="ChyE-like"/>
</dbReference>
<organism evidence="2 3">
    <name type="scientific">Pseudovibrio axinellae</name>
    <dbReference type="NCBI Taxonomy" id="989403"/>
    <lineage>
        <taxon>Bacteria</taxon>
        <taxon>Pseudomonadati</taxon>
        <taxon>Pseudomonadota</taxon>
        <taxon>Alphaproteobacteria</taxon>
        <taxon>Hyphomicrobiales</taxon>
        <taxon>Stappiaceae</taxon>
        <taxon>Pseudovibrio</taxon>
    </lineage>
</organism>
<dbReference type="OrthoDB" id="9794816at2"/>
<dbReference type="GO" id="GO:0003922">
    <property type="term" value="F:GMP synthase (glutamine-hydrolyzing) activity"/>
    <property type="evidence" value="ECO:0007669"/>
    <property type="project" value="UniProtKB-EC"/>
</dbReference>
<dbReference type="NCBIfam" id="NF005743">
    <property type="entry name" value="PRK07567.1"/>
    <property type="match status" value="1"/>
</dbReference>
<name>A0A166B1F9_9HYPH</name>
<gene>
    <name evidence="2" type="primary">guaA_1</name>
    <name evidence="2" type="ORF">PsAD2_00236</name>
</gene>
<dbReference type="Gene3D" id="3.40.50.880">
    <property type="match status" value="1"/>
</dbReference>
<reference evidence="2 3" key="1">
    <citation type="journal article" date="2016" name="Front. Microbiol.">
        <title>Comparative Genomic Analysis Reveals a Diverse Repertoire of Genes Involved in Prokaryote-Eukaryote Interactions within the Pseudovibrio Genus.</title>
        <authorList>
            <person name="Romano S."/>
            <person name="Fernandez-Guerra A."/>
            <person name="Reen F.J."/>
            <person name="Glockner F.O."/>
            <person name="Crowley S.P."/>
            <person name="O'Sullivan O."/>
            <person name="Cotter P.D."/>
            <person name="Adams C."/>
            <person name="Dobson A.D."/>
            <person name="O'Gara F."/>
        </authorList>
    </citation>
    <scope>NUCLEOTIDE SEQUENCE [LARGE SCALE GENOMIC DNA]</scope>
    <source>
        <strain evidence="2 3">Ad2</strain>
    </source>
</reference>
<dbReference type="STRING" id="989403.SAMN05421798_104230"/>
<dbReference type="PROSITE" id="PS51273">
    <property type="entry name" value="GATASE_TYPE_1"/>
    <property type="match status" value="1"/>
</dbReference>
<protein>
    <submittedName>
        <fullName evidence="2">GMP synthase [glutamine-hydrolyzing]</fullName>
        <ecNumber evidence="2">6.3.5.2</ecNumber>
    </submittedName>
</protein>
<dbReference type="PATRIC" id="fig|989403.3.peg.248"/>
<dbReference type="EMBL" id="LMCB01000002">
    <property type="protein sequence ID" value="KZL21811.1"/>
    <property type="molecule type" value="Genomic_DNA"/>
</dbReference>
<dbReference type="Pfam" id="PF00117">
    <property type="entry name" value="GATase"/>
    <property type="match status" value="1"/>
</dbReference>
<dbReference type="CDD" id="cd01741">
    <property type="entry name" value="GATase1_1"/>
    <property type="match status" value="1"/>
</dbReference>